<accession>A0A518DGH1</accession>
<dbReference type="EMBL" id="CP036291">
    <property type="protein sequence ID" value="QDU90571.1"/>
    <property type="molecule type" value="Genomic_DNA"/>
</dbReference>
<evidence type="ECO:0000256" key="2">
    <source>
        <dbReference type="SAM" id="SignalP"/>
    </source>
</evidence>
<organism evidence="3 4">
    <name type="scientific">Pirellulimonas nuda</name>
    <dbReference type="NCBI Taxonomy" id="2528009"/>
    <lineage>
        <taxon>Bacteria</taxon>
        <taxon>Pseudomonadati</taxon>
        <taxon>Planctomycetota</taxon>
        <taxon>Planctomycetia</taxon>
        <taxon>Pirellulales</taxon>
        <taxon>Lacipirellulaceae</taxon>
        <taxon>Pirellulimonas</taxon>
    </lineage>
</organism>
<dbReference type="RefSeq" id="WP_197527005.1">
    <property type="nucleotide sequence ID" value="NZ_CP036291.1"/>
</dbReference>
<reference evidence="3 4" key="1">
    <citation type="submission" date="2019-02" db="EMBL/GenBank/DDBJ databases">
        <title>Deep-cultivation of Planctomycetes and their phenomic and genomic characterization uncovers novel biology.</title>
        <authorList>
            <person name="Wiegand S."/>
            <person name="Jogler M."/>
            <person name="Boedeker C."/>
            <person name="Pinto D."/>
            <person name="Vollmers J."/>
            <person name="Rivas-Marin E."/>
            <person name="Kohn T."/>
            <person name="Peeters S.H."/>
            <person name="Heuer A."/>
            <person name="Rast P."/>
            <person name="Oberbeckmann S."/>
            <person name="Bunk B."/>
            <person name="Jeske O."/>
            <person name="Meyerdierks A."/>
            <person name="Storesund J.E."/>
            <person name="Kallscheuer N."/>
            <person name="Luecker S."/>
            <person name="Lage O.M."/>
            <person name="Pohl T."/>
            <person name="Merkel B.J."/>
            <person name="Hornburger P."/>
            <person name="Mueller R.-W."/>
            <person name="Bruemmer F."/>
            <person name="Labrenz M."/>
            <person name="Spormann A.M."/>
            <person name="Op den Camp H."/>
            <person name="Overmann J."/>
            <person name="Amann R."/>
            <person name="Jetten M.S.M."/>
            <person name="Mascher T."/>
            <person name="Medema M.H."/>
            <person name="Devos D.P."/>
            <person name="Kaster A.-K."/>
            <person name="Ovreas L."/>
            <person name="Rohde M."/>
            <person name="Galperin M.Y."/>
            <person name="Jogler C."/>
        </authorList>
    </citation>
    <scope>NUCLEOTIDE SEQUENCE [LARGE SCALE GENOMIC DNA]</scope>
    <source>
        <strain evidence="3 4">Pla175</strain>
    </source>
</reference>
<keyword evidence="2" id="KW-0732">Signal</keyword>
<feature type="chain" id="PRO_5022054579" evidence="2">
    <location>
        <begin position="20"/>
        <end position="266"/>
    </location>
</feature>
<protein>
    <submittedName>
        <fullName evidence="3">Uncharacterized protein</fullName>
    </submittedName>
</protein>
<feature type="signal peptide" evidence="2">
    <location>
        <begin position="1"/>
        <end position="19"/>
    </location>
</feature>
<feature type="region of interest" description="Disordered" evidence="1">
    <location>
        <begin position="242"/>
        <end position="266"/>
    </location>
</feature>
<dbReference type="KEGG" id="pnd:Pla175_39780"/>
<keyword evidence="4" id="KW-1185">Reference proteome</keyword>
<dbReference type="Proteomes" id="UP000317429">
    <property type="component" value="Chromosome"/>
</dbReference>
<feature type="compositionally biased region" description="Gly residues" evidence="1">
    <location>
        <begin position="95"/>
        <end position="131"/>
    </location>
</feature>
<sequence precursor="true">MRALLFSALLVVLPGLASAIEPAPASAGRIGLFDAMEQNLVEAKLIAKSDHAARLILANRTKQQLDLQMPDAFAGVPEQVLAQFGGGGGGVGGGGGGFGGGGGGGQQSIGGGGGGIGGGGGGGFGGGGGGQFSIPPEKVQKFDLEVVCLNHGLKEPSSSKPYYLVPVDKVVERPEVVELLKALGRGELQHNAAQAATWAMQNGMSWEELASKRQGTVRSTSRPPYFTAQEMKAAFAYAQEAKRRAEAQQAPSESYSESGYTSASVE</sequence>
<evidence type="ECO:0000313" key="3">
    <source>
        <dbReference type="EMBL" id="QDU90571.1"/>
    </source>
</evidence>
<name>A0A518DGH1_9BACT</name>
<evidence type="ECO:0000256" key="1">
    <source>
        <dbReference type="SAM" id="MobiDB-lite"/>
    </source>
</evidence>
<feature type="compositionally biased region" description="Polar residues" evidence="1">
    <location>
        <begin position="251"/>
        <end position="266"/>
    </location>
</feature>
<feature type="region of interest" description="Disordered" evidence="1">
    <location>
        <begin position="95"/>
        <end position="132"/>
    </location>
</feature>
<proteinExistence type="predicted"/>
<dbReference type="AlphaFoldDB" id="A0A518DGH1"/>
<gene>
    <name evidence="3" type="ORF">Pla175_39780</name>
</gene>
<evidence type="ECO:0000313" key="4">
    <source>
        <dbReference type="Proteomes" id="UP000317429"/>
    </source>
</evidence>